<dbReference type="SUPFAM" id="SSF53335">
    <property type="entry name" value="S-adenosyl-L-methionine-dependent methyltransferases"/>
    <property type="match status" value="1"/>
</dbReference>
<comment type="catalytic activity">
    <reaction evidence="11">
        <text>L-arginyl-[protein] + S-adenosyl-L-methionine = N(omega)-methyl-L-arginyl-[protein] + S-adenosyl-L-homocysteine + H(+)</text>
        <dbReference type="Rhea" id="RHEA:48100"/>
        <dbReference type="Rhea" id="RHEA-COMP:10532"/>
        <dbReference type="Rhea" id="RHEA-COMP:11990"/>
        <dbReference type="ChEBI" id="CHEBI:15378"/>
        <dbReference type="ChEBI" id="CHEBI:29965"/>
        <dbReference type="ChEBI" id="CHEBI:57856"/>
        <dbReference type="ChEBI" id="CHEBI:59789"/>
        <dbReference type="ChEBI" id="CHEBI:65280"/>
    </reaction>
    <physiologicalReaction direction="left-to-right" evidence="11">
        <dbReference type="Rhea" id="RHEA:48101"/>
    </physiologicalReaction>
</comment>
<dbReference type="InterPro" id="IPR025799">
    <property type="entry name" value="Arg_MeTrfase"/>
</dbReference>
<dbReference type="PANTHER" id="PTHR11006:SF53">
    <property type="entry name" value="PROTEIN ARGININE N-METHYLTRANSFERASE 3"/>
    <property type="match status" value="1"/>
</dbReference>
<keyword evidence="18" id="KW-1185">Reference proteome</keyword>
<reference evidence="17 18" key="1">
    <citation type="submission" date="2020-04" db="EMBL/GenBank/DDBJ databases">
        <authorList>
            <person name="Alioto T."/>
            <person name="Alioto T."/>
            <person name="Gomez Garrido J."/>
        </authorList>
    </citation>
    <scope>NUCLEOTIDE SEQUENCE [LARGE SCALE GENOMIC DNA]</scope>
</reference>
<proteinExistence type="predicted"/>
<dbReference type="InterPro" id="IPR041698">
    <property type="entry name" value="Methyltransf_25"/>
</dbReference>
<keyword evidence="5 12" id="KW-0808">Transferase</keyword>
<evidence type="ECO:0000256" key="10">
    <source>
        <dbReference type="ARBA" id="ARBA00047384"/>
    </source>
</evidence>
<dbReference type="GO" id="GO:0035242">
    <property type="term" value="F:protein-arginine omega-N asymmetric methyltransferase activity"/>
    <property type="evidence" value="ECO:0007669"/>
    <property type="project" value="UniProtKB-EC"/>
</dbReference>
<dbReference type="OrthoDB" id="7848332at2759"/>
<evidence type="ECO:0000313" key="17">
    <source>
        <dbReference type="EMBL" id="CAB3386093.1"/>
    </source>
</evidence>
<evidence type="ECO:0000256" key="9">
    <source>
        <dbReference type="ARBA" id="ARBA00022833"/>
    </source>
</evidence>
<sequence length="538" mass="60467">MAESTKVPDLVPSPSGSDEEDDDEAAWDEVEESPQPAQCLFCAESFPSIVEAMAHASEKHEFDLKSLASKYTMDMYSYIKLVNFIRAHNLSSAEELMVYKEPLWDLDMYLKPVVENDPWLMYDFEGDGVFAETNTFAPAKFHVVNSENGRVTLSEAHFKELQKNLESLHIALDRKTDEVQILQGDISRMRSLSRALLEAGVSDKSTMEADLDTVVKGIKLEDDEAYFSSYAHFGIHHEMLSDRVRTETYRNALVCNKSQIDGITVLDLGCGTGILSMFCAQAGAAKVVAVDQSDIIYHAMDIIRENNLGDQIQLIKGRLEDLDNIPKVDAIISEWMGYLLLFEGMLDSVIHARDNHLKPGGLLLPNRCDMSLVGISDLERHGELIGFWEDVYSFKMSCLRKETVHVPAVEIAKPESVVTTAFKLRELDLNKCTSRELSYNVPFELKALHTSGEVLLTSLAGYFDVFFDLDNPVSFSTGPLATPTHWKQTIFFLDSPIPMQPGAIIKGSFECLRQKKDCRSLKINIQLEGQEKFQYIVS</sequence>
<protein>
    <recommendedName>
        <fullName evidence="2">type I protein arginine methyltransferase</fullName>
        <ecNumber evidence="2">2.1.1.319</ecNumber>
    </recommendedName>
</protein>
<evidence type="ECO:0000256" key="12">
    <source>
        <dbReference type="PROSITE-ProRule" id="PRU01015"/>
    </source>
</evidence>
<evidence type="ECO:0000313" key="18">
    <source>
        <dbReference type="Proteomes" id="UP000494165"/>
    </source>
</evidence>
<keyword evidence="9" id="KW-0862">Zinc</keyword>
<dbReference type="CDD" id="cd02440">
    <property type="entry name" value="AdoMet_MTases"/>
    <property type="match status" value="1"/>
</dbReference>
<keyword evidence="3" id="KW-0963">Cytoplasm</keyword>
<keyword evidence="7" id="KW-0479">Metal-binding</keyword>
<dbReference type="GO" id="GO:0008270">
    <property type="term" value="F:zinc ion binding"/>
    <property type="evidence" value="ECO:0007669"/>
    <property type="project" value="UniProtKB-KW"/>
</dbReference>
<organism evidence="17 18">
    <name type="scientific">Cloeon dipterum</name>
    <dbReference type="NCBI Taxonomy" id="197152"/>
    <lineage>
        <taxon>Eukaryota</taxon>
        <taxon>Metazoa</taxon>
        <taxon>Ecdysozoa</taxon>
        <taxon>Arthropoda</taxon>
        <taxon>Hexapoda</taxon>
        <taxon>Insecta</taxon>
        <taxon>Pterygota</taxon>
        <taxon>Palaeoptera</taxon>
        <taxon>Ephemeroptera</taxon>
        <taxon>Pisciforma</taxon>
        <taxon>Baetidae</taxon>
        <taxon>Cloeon</taxon>
    </lineage>
</organism>
<dbReference type="PANTHER" id="PTHR11006">
    <property type="entry name" value="PROTEIN ARGININE N-METHYLTRANSFERASE"/>
    <property type="match status" value="1"/>
</dbReference>
<evidence type="ECO:0000256" key="7">
    <source>
        <dbReference type="ARBA" id="ARBA00022723"/>
    </source>
</evidence>
<dbReference type="GO" id="GO:0042054">
    <property type="term" value="F:histone methyltransferase activity"/>
    <property type="evidence" value="ECO:0007669"/>
    <property type="project" value="TreeGrafter"/>
</dbReference>
<evidence type="ECO:0000256" key="11">
    <source>
        <dbReference type="ARBA" id="ARBA00049303"/>
    </source>
</evidence>
<feature type="domain" description="Protein arginine N-methyltransferase 3-like C2H2 zinc finger" evidence="15">
    <location>
        <begin position="68"/>
        <end position="112"/>
    </location>
</feature>
<keyword evidence="6 12" id="KW-0949">S-adenosyl-L-methionine</keyword>
<keyword evidence="4 12" id="KW-0489">Methyltransferase</keyword>
<dbReference type="SUPFAM" id="SSF57667">
    <property type="entry name" value="beta-beta-alpha zinc fingers"/>
    <property type="match status" value="1"/>
</dbReference>
<evidence type="ECO:0000256" key="1">
    <source>
        <dbReference type="ARBA" id="ARBA00004514"/>
    </source>
</evidence>
<dbReference type="AlphaFoldDB" id="A0A8S1DZV1"/>
<dbReference type="GO" id="GO:0005634">
    <property type="term" value="C:nucleus"/>
    <property type="evidence" value="ECO:0007669"/>
    <property type="project" value="TreeGrafter"/>
</dbReference>
<dbReference type="GO" id="GO:0032259">
    <property type="term" value="P:methylation"/>
    <property type="evidence" value="ECO:0007669"/>
    <property type="project" value="UniProtKB-KW"/>
</dbReference>
<dbReference type="Gene3D" id="3.40.50.150">
    <property type="entry name" value="Vaccinia Virus protein VP39"/>
    <property type="match status" value="1"/>
</dbReference>
<dbReference type="EMBL" id="CADEPI010000454">
    <property type="protein sequence ID" value="CAB3386093.1"/>
    <property type="molecule type" value="Genomic_DNA"/>
</dbReference>
<comment type="subcellular location">
    <subcellularLocation>
        <location evidence="1">Cytoplasm</location>
        <location evidence="1">Cytosol</location>
    </subcellularLocation>
</comment>
<feature type="region of interest" description="Disordered" evidence="13">
    <location>
        <begin position="1"/>
        <end position="32"/>
    </location>
</feature>
<dbReference type="PROSITE" id="PS51678">
    <property type="entry name" value="SAM_MT_PRMT"/>
    <property type="match status" value="1"/>
</dbReference>
<evidence type="ECO:0000256" key="5">
    <source>
        <dbReference type="ARBA" id="ARBA00022679"/>
    </source>
</evidence>
<dbReference type="Pfam" id="PF22528">
    <property type="entry name" value="PRMT_C"/>
    <property type="match status" value="1"/>
</dbReference>
<feature type="domain" description="Methyltransferase" evidence="14">
    <location>
        <begin position="265"/>
        <end position="361"/>
    </location>
</feature>
<feature type="compositionally biased region" description="Acidic residues" evidence="13">
    <location>
        <begin position="17"/>
        <end position="32"/>
    </location>
</feature>
<dbReference type="EC" id="2.1.1.319" evidence="2"/>
<evidence type="ECO:0000256" key="8">
    <source>
        <dbReference type="ARBA" id="ARBA00022771"/>
    </source>
</evidence>
<name>A0A8S1DZV1_9INSE</name>
<evidence type="ECO:0000259" key="15">
    <source>
        <dbReference type="Pfam" id="PF21137"/>
    </source>
</evidence>
<evidence type="ECO:0000256" key="6">
    <source>
        <dbReference type="ARBA" id="ARBA00022691"/>
    </source>
</evidence>
<dbReference type="Gene3D" id="2.70.160.11">
    <property type="entry name" value="Hnrnp arginine n-methyltransferase1"/>
    <property type="match status" value="1"/>
</dbReference>
<evidence type="ECO:0000256" key="2">
    <source>
        <dbReference type="ARBA" id="ARBA00011925"/>
    </source>
</evidence>
<dbReference type="InterPro" id="IPR029063">
    <property type="entry name" value="SAM-dependent_MTases_sf"/>
</dbReference>
<feature type="domain" description="Protein arginine N-methyltransferase" evidence="16">
    <location>
        <begin position="369"/>
        <end position="530"/>
    </location>
</feature>
<dbReference type="InterPro" id="IPR049482">
    <property type="entry name" value="ANM3-like_C2H2_Zf"/>
</dbReference>
<comment type="caution">
    <text evidence="17">The sequence shown here is derived from an EMBL/GenBank/DDBJ whole genome shotgun (WGS) entry which is preliminary data.</text>
</comment>
<dbReference type="GO" id="GO:0005829">
    <property type="term" value="C:cytosol"/>
    <property type="evidence" value="ECO:0007669"/>
    <property type="project" value="UniProtKB-SubCell"/>
</dbReference>
<dbReference type="FunFam" id="3.40.50.150:FF:000016">
    <property type="entry name" value="Protein arginine N-methyltransferase 6"/>
    <property type="match status" value="1"/>
</dbReference>
<dbReference type="InterPro" id="IPR055135">
    <property type="entry name" value="PRMT_dom"/>
</dbReference>
<keyword evidence="8" id="KW-0863">Zinc-finger</keyword>
<dbReference type="Proteomes" id="UP000494165">
    <property type="component" value="Unassembled WGS sequence"/>
</dbReference>
<evidence type="ECO:0000256" key="4">
    <source>
        <dbReference type="ARBA" id="ARBA00022603"/>
    </source>
</evidence>
<evidence type="ECO:0000259" key="16">
    <source>
        <dbReference type="Pfam" id="PF22528"/>
    </source>
</evidence>
<comment type="catalytic activity">
    <reaction evidence="10">
        <text>L-arginyl-[protein] + 2 S-adenosyl-L-methionine = N(omega),N(omega)-dimethyl-L-arginyl-[protein] + 2 S-adenosyl-L-homocysteine + 2 H(+)</text>
        <dbReference type="Rhea" id="RHEA:48096"/>
        <dbReference type="Rhea" id="RHEA-COMP:10532"/>
        <dbReference type="Rhea" id="RHEA-COMP:11991"/>
        <dbReference type="ChEBI" id="CHEBI:15378"/>
        <dbReference type="ChEBI" id="CHEBI:29965"/>
        <dbReference type="ChEBI" id="CHEBI:57856"/>
        <dbReference type="ChEBI" id="CHEBI:59789"/>
        <dbReference type="ChEBI" id="CHEBI:61897"/>
        <dbReference type="EC" id="2.1.1.319"/>
    </reaction>
    <physiologicalReaction direction="left-to-right" evidence="10">
        <dbReference type="Rhea" id="RHEA:48097"/>
    </physiologicalReaction>
</comment>
<dbReference type="InterPro" id="IPR036236">
    <property type="entry name" value="Znf_C2H2_sf"/>
</dbReference>
<evidence type="ECO:0000256" key="13">
    <source>
        <dbReference type="SAM" id="MobiDB-lite"/>
    </source>
</evidence>
<dbReference type="Pfam" id="PF21137">
    <property type="entry name" value="ANM3_C2H2_Zf"/>
    <property type="match status" value="1"/>
</dbReference>
<evidence type="ECO:0000259" key="14">
    <source>
        <dbReference type="Pfam" id="PF13649"/>
    </source>
</evidence>
<gene>
    <name evidence="17" type="ORF">CLODIP_2_CD09692</name>
</gene>
<dbReference type="Pfam" id="PF13649">
    <property type="entry name" value="Methyltransf_25"/>
    <property type="match status" value="1"/>
</dbReference>
<accession>A0A8S1DZV1</accession>
<evidence type="ECO:0000256" key="3">
    <source>
        <dbReference type="ARBA" id="ARBA00022490"/>
    </source>
</evidence>